<dbReference type="KEGG" id="agv:OJF2_43550"/>
<protein>
    <submittedName>
        <fullName evidence="8">RNA polymerase sigma factor SigA</fullName>
    </submittedName>
</protein>
<dbReference type="InterPro" id="IPR013324">
    <property type="entry name" value="RNA_pol_sigma_r3/r4-like"/>
</dbReference>
<reference evidence="8 9" key="1">
    <citation type="submission" date="2019-08" db="EMBL/GenBank/DDBJ databases">
        <title>Deep-cultivation of Planctomycetes and their phenomic and genomic characterization uncovers novel biology.</title>
        <authorList>
            <person name="Wiegand S."/>
            <person name="Jogler M."/>
            <person name="Boedeker C."/>
            <person name="Pinto D."/>
            <person name="Vollmers J."/>
            <person name="Rivas-Marin E."/>
            <person name="Kohn T."/>
            <person name="Peeters S.H."/>
            <person name="Heuer A."/>
            <person name="Rast P."/>
            <person name="Oberbeckmann S."/>
            <person name="Bunk B."/>
            <person name="Jeske O."/>
            <person name="Meyerdierks A."/>
            <person name="Storesund J.E."/>
            <person name="Kallscheuer N."/>
            <person name="Luecker S."/>
            <person name="Lage O.M."/>
            <person name="Pohl T."/>
            <person name="Merkel B.J."/>
            <person name="Hornburger P."/>
            <person name="Mueller R.-W."/>
            <person name="Bruemmer F."/>
            <person name="Labrenz M."/>
            <person name="Spormann A.M."/>
            <person name="Op den Camp H."/>
            <person name="Overmann J."/>
            <person name="Amann R."/>
            <person name="Jetten M.S.M."/>
            <person name="Mascher T."/>
            <person name="Medema M.H."/>
            <person name="Devos D.P."/>
            <person name="Kaster A.-K."/>
            <person name="Ovreas L."/>
            <person name="Rohde M."/>
            <person name="Galperin M.Y."/>
            <person name="Jogler C."/>
        </authorList>
    </citation>
    <scope>NUCLEOTIDE SEQUENCE [LARGE SCALE GENOMIC DNA]</scope>
    <source>
        <strain evidence="8 9">OJF2</strain>
    </source>
</reference>
<keyword evidence="2" id="KW-0731">Sigma factor</keyword>
<dbReference type="SUPFAM" id="SSF88946">
    <property type="entry name" value="Sigma2 domain of RNA polymerase sigma factors"/>
    <property type="match status" value="1"/>
</dbReference>
<accession>A0A5B9W5D5</accession>
<dbReference type="InterPro" id="IPR007630">
    <property type="entry name" value="RNA_pol_sigma70_r4"/>
</dbReference>
<dbReference type="InterPro" id="IPR000943">
    <property type="entry name" value="RNA_pol_sigma70"/>
</dbReference>
<feature type="domain" description="RNA polymerase sigma-70 region 2" evidence="6">
    <location>
        <begin position="49"/>
        <end position="117"/>
    </location>
</feature>
<dbReference type="Pfam" id="PF04542">
    <property type="entry name" value="Sigma70_r2"/>
    <property type="match status" value="1"/>
</dbReference>
<evidence type="ECO:0000313" key="9">
    <source>
        <dbReference type="Proteomes" id="UP000324233"/>
    </source>
</evidence>
<dbReference type="InterPro" id="IPR036388">
    <property type="entry name" value="WH-like_DNA-bd_sf"/>
</dbReference>
<dbReference type="SUPFAM" id="SSF88659">
    <property type="entry name" value="Sigma3 and sigma4 domains of RNA polymerase sigma factors"/>
    <property type="match status" value="2"/>
</dbReference>
<feature type="region of interest" description="Disordered" evidence="5">
    <location>
        <begin position="178"/>
        <end position="203"/>
    </location>
</feature>
<gene>
    <name evidence="8" type="primary">sigA_8</name>
    <name evidence="8" type="ORF">OJF2_43550</name>
</gene>
<keyword evidence="1" id="KW-0805">Transcription regulation</keyword>
<dbReference type="Pfam" id="PF04545">
    <property type="entry name" value="Sigma70_r4"/>
    <property type="match status" value="1"/>
</dbReference>
<dbReference type="PANTHER" id="PTHR30603:SF47">
    <property type="entry name" value="RNA POLYMERASE SIGMA FACTOR SIGD, CHLOROPLASTIC"/>
    <property type="match status" value="1"/>
</dbReference>
<dbReference type="Gene3D" id="1.20.120.1810">
    <property type="match status" value="1"/>
</dbReference>
<dbReference type="PIRSF" id="PIRSF000770">
    <property type="entry name" value="RNA_pol_sigma-SigE/K"/>
    <property type="match status" value="1"/>
</dbReference>
<dbReference type="GO" id="GO:0003677">
    <property type="term" value="F:DNA binding"/>
    <property type="evidence" value="ECO:0007669"/>
    <property type="project" value="UniProtKB-KW"/>
</dbReference>
<proteinExistence type="predicted"/>
<dbReference type="InterPro" id="IPR007627">
    <property type="entry name" value="RNA_pol_sigma70_r2"/>
</dbReference>
<dbReference type="NCBIfam" id="TIGR02937">
    <property type="entry name" value="sigma70-ECF"/>
    <property type="match status" value="1"/>
</dbReference>
<evidence type="ECO:0000256" key="5">
    <source>
        <dbReference type="SAM" id="MobiDB-lite"/>
    </source>
</evidence>
<dbReference type="GO" id="GO:0016987">
    <property type="term" value="F:sigma factor activity"/>
    <property type="evidence" value="ECO:0007669"/>
    <property type="project" value="UniProtKB-KW"/>
</dbReference>
<keyword evidence="3" id="KW-0238">DNA-binding</keyword>
<dbReference type="Gene3D" id="1.10.10.10">
    <property type="entry name" value="Winged helix-like DNA-binding domain superfamily/Winged helix DNA-binding domain"/>
    <property type="match status" value="2"/>
</dbReference>
<evidence type="ECO:0000256" key="1">
    <source>
        <dbReference type="ARBA" id="ARBA00023015"/>
    </source>
</evidence>
<feature type="domain" description="RNA polymerase sigma-70 region 4" evidence="7">
    <location>
        <begin position="218"/>
        <end position="268"/>
    </location>
</feature>
<dbReference type="InterPro" id="IPR050239">
    <property type="entry name" value="Sigma-70_RNA_pol_init_factors"/>
</dbReference>
<dbReference type="InterPro" id="IPR014284">
    <property type="entry name" value="RNA_pol_sigma-70_dom"/>
</dbReference>
<dbReference type="Proteomes" id="UP000324233">
    <property type="component" value="Chromosome"/>
</dbReference>
<dbReference type="OrthoDB" id="1185556at2"/>
<evidence type="ECO:0000256" key="3">
    <source>
        <dbReference type="ARBA" id="ARBA00023125"/>
    </source>
</evidence>
<keyword evidence="9" id="KW-1185">Reference proteome</keyword>
<dbReference type="PANTHER" id="PTHR30603">
    <property type="entry name" value="RNA POLYMERASE SIGMA FACTOR RPO"/>
    <property type="match status" value="1"/>
</dbReference>
<keyword evidence="4" id="KW-0804">Transcription</keyword>
<evidence type="ECO:0000259" key="6">
    <source>
        <dbReference type="Pfam" id="PF04542"/>
    </source>
</evidence>
<dbReference type="RefSeq" id="WP_148595548.1">
    <property type="nucleotide sequence ID" value="NZ_CP042997.1"/>
</dbReference>
<evidence type="ECO:0000259" key="7">
    <source>
        <dbReference type="Pfam" id="PF04545"/>
    </source>
</evidence>
<dbReference type="InterPro" id="IPR013325">
    <property type="entry name" value="RNA_pol_sigma_r2"/>
</dbReference>
<evidence type="ECO:0000313" key="8">
    <source>
        <dbReference type="EMBL" id="QEH35798.1"/>
    </source>
</evidence>
<evidence type="ECO:0000256" key="4">
    <source>
        <dbReference type="ARBA" id="ARBA00023163"/>
    </source>
</evidence>
<evidence type="ECO:0000256" key="2">
    <source>
        <dbReference type="ARBA" id="ARBA00023082"/>
    </source>
</evidence>
<dbReference type="AlphaFoldDB" id="A0A5B9W5D5"/>
<dbReference type="PRINTS" id="PR00046">
    <property type="entry name" value="SIGMA70FCT"/>
</dbReference>
<dbReference type="GO" id="GO:0006352">
    <property type="term" value="P:DNA-templated transcription initiation"/>
    <property type="evidence" value="ECO:0007669"/>
    <property type="project" value="InterPro"/>
</dbReference>
<name>A0A5B9W5D5_9BACT</name>
<organism evidence="8 9">
    <name type="scientific">Aquisphaera giovannonii</name>
    <dbReference type="NCBI Taxonomy" id="406548"/>
    <lineage>
        <taxon>Bacteria</taxon>
        <taxon>Pseudomonadati</taxon>
        <taxon>Planctomycetota</taxon>
        <taxon>Planctomycetia</taxon>
        <taxon>Isosphaerales</taxon>
        <taxon>Isosphaeraceae</taxon>
        <taxon>Aquisphaera</taxon>
    </lineage>
</organism>
<sequence length="281" mass="31658">MYCAGTRTDVDPGRIYDRDMRRMDLLSEEEERRLGAAAARGDREARRRLVEANLRLVGRIAAQFRGRGVDYEDLIGEGNLGLIRAAEGYDPRFGTRFGTYASYWIKQAIRHALSSKAATIRLPLHMYRLLSAWRRAERLLGRDLGHAPSFDEVAAHLGLTEARKRMVEEARRACRIRSGSGRGGEGGEWSHDEAVDASDAPEADLERADEHAEVLRRMGRLDPRERMVLALRFGLDGDPPRSPREIGLRLGVSRQWVRTIQLGAVRKLLPEAPRAALRARA</sequence>
<dbReference type="EMBL" id="CP042997">
    <property type="protein sequence ID" value="QEH35798.1"/>
    <property type="molecule type" value="Genomic_DNA"/>
</dbReference>